<proteinExistence type="predicted"/>
<dbReference type="OrthoDB" id="10434130at2759"/>
<feature type="region of interest" description="Disordered" evidence="1">
    <location>
        <begin position="71"/>
        <end position="125"/>
    </location>
</feature>
<reference evidence="2 3" key="1">
    <citation type="submission" date="2019-05" db="EMBL/GenBank/DDBJ databases">
        <title>Emergence of the Ug99 lineage of the wheat stem rust pathogen through somatic hybridization.</title>
        <authorList>
            <person name="Li F."/>
            <person name="Upadhyaya N.M."/>
            <person name="Sperschneider J."/>
            <person name="Matny O."/>
            <person name="Nguyen-Phuc H."/>
            <person name="Mago R."/>
            <person name="Raley C."/>
            <person name="Miller M.E."/>
            <person name="Silverstein K.A.T."/>
            <person name="Henningsen E."/>
            <person name="Hirsch C.D."/>
            <person name="Visser B."/>
            <person name="Pretorius Z.A."/>
            <person name="Steffenson B.J."/>
            <person name="Schwessinger B."/>
            <person name="Dodds P.N."/>
            <person name="Figueroa M."/>
        </authorList>
    </citation>
    <scope>NUCLEOTIDE SEQUENCE [LARGE SCALE GENOMIC DNA]</scope>
    <source>
        <strain evidence="2">21-0</strain>
    </source>
</reference>
<organism evidence="2 3">
    <name type="scientific">Puccinia graminis f. sp. tritici</name>
    <dbReference type="NCBI Taxonomy" id="56615"/>
    <lineage>
        <taxon>Eukaryota</taxon>
        <taxon>Fungi</taxon>
        <taxon>Dikarya</taxon>
        <taxon>Basidiomycota</taxon>
        <taxon>Pucciniomycotina</taxon>
        <taxon>Pucciniomycetes</taxon>
        <taxon>Pucciniales</taxon>
        <taxon>Pucciniaceae</taxon>
        <taxon>Puccinia</taxon>
    </lineage>
</organism>
<protein>
    <submittedName>
        <fullName evidence="2">Uncharacterized protein</fullName>
    </submittedName>
</protein>
<accession>A0A5B0N1J4</accession>
<evidence type="ECO:0000256" key="1">
    <source>
        <dbReference type="SAM" id="MobiDB-lite"/>
    </source>
</evidence>
<evidence type="ECO:0000313" key="2">
    <source>
        <dbReference type="EMBL" id="KAA1082692.1"/>
    </source>
</evidence>
<dbReference type="EMBL" id="VSWC01000119">
    <property type="protein sequence ID" value="KAA1082692.1"/>
    <property type="molecule type" value="Genomic_DNA"/>
</dbReference>
<sequence length="125" mass="13583">MAVEVDRLLKKDANHNQAISIAKNHIRCFCHKLALILNAGLKAISVPRRDQIPTGPVLGFVPSLCAISEESSDSGQVDPLANPFDTDGFVDNSDSDCSDDEGPELREANVIEKSREVHPDQDLSC</sequence>
<gene>
    <name evidence="2" type="ORF">PGT21_010671</name>
</gene>
<feature type="compositionally biased region" description="Acidic residues" evidence="1">
    <location>
        <begin position="93"/>
        <end position="102"/>
    </location>
</feature>
<name>A0A5B0N1J4_PUCGR</name>
<feature type="compositionally biased region" description="Basic and acidic residues" evidence="1">
    <location>
        <begin position="103"/>
        <end position="125"/>
    </location>
</feature>
<keyword evidence="3" id="KW-1185">Reference proteome</keyword>
<comment type="caution">
    <text evidence="2">The sequence shown here is derived from an EMBL/GenBank/DDBJ whole genome shotgun (WGS) entry which is preliminary data.</text>
</comment>
<evidence type="ECO:0000313" key="3">
    <source>
        <dbReference type="Proteomes" id="UP000324748"/>
    </source>
</evidence>
<dbReference type="AlphaFoldDB" id="A0A5B0N1J4"/>
<dbReference type="Proteomes" id="UP000324748">
    <property type="component" value="Unassembled WGS sequence"/>
</dbReference>